<comment type="caution">
    <text evidence="3">The sequence shown here is derived from an EMBL/GenBank/DDBJ whole genome shotgun (WGS) entry which is preliminary data.</text>
</comment>
<dbReference type="Gene3D" id="2.20.110.10">
    <property type="entry name" value="Histone H3 K4-specific methyltransferase SET7/9 N-terminal domain"/>
    <property type="match status" value="2"/>
</dbReference>
<name>A0A5J4V271_9EUKA</name>
<feature type="compositionally biased region" description="Basic and acidic residues" evidence="2">
    <location>
        <begin position="272"/>
        <end position="283"/>
    </location>
</feature>
<keyword evidence="1" id="KW-0677">Repeat</keyword>
<dbReference type="SUPFAM" id="SSF82185">
    <property type="entry name" value="Histone H3 K4-specific methyltransferase SET7/9 N-terminal domain"/>
    <property type="match status" value="2"/>
</dbReference>
<sequence>MNFKYVGQILHHKPHGSGKYCFSNEFYTYDGDWENGKMHGHGRMQFGSNANDFYDGEFYMGEIEGEGIRVWSDGRKYQGQWKNGERSGFGIYERLRVNADQTVEIVERYEGMWNHNAYSGNGLLSFINGTIYEGQFRNHKLNGHAHAQYPNGDEYFGEWLDGKPNGEGLIRIKLSGLSYEGYFHDGEFTESTQYMEVIEPKPYSYDLPYFPIIESIPPPQPPIEDDIDLLSDDEDESIDPKYMFLLSTLNEAIDGFDSRPTSAQDKRKKAKQEREEKKKKDEQARILQEQQLNEFGLREIYTGYIPCFVVNIKGDKRMQIEEDRQYRHQQKEHELYEIQEMNREDEEEKERENQREKEREREAEGVDGKGGKKKKVTKDGVGDEK</sequence>
<accession>A0A5J4V271</accession>
<dbReference type="Proteomes" id="UP000324800">
    <property type="component" value="Unassembled WGS sequence"/>
</dbReference>
<dbReference type="OrthoDB" id="423343at2759"/>
<dbReference type="SMART" id="SM00698">
    <property type="entry name" value="MORN"/>
    <property type="match status" value="7"/>
</dbReference>
<evidence type="ECO:0000313" key="3">
    <source>
        <dbReference type="EMBL" id="KAA6376808.1"/>
    </source>
</evidence>
<feature type="region of interest" description="Disordered" evidence="2">
    <location>
        <begin position="323"/>
        <end position="385"/>
    </location>
</feature>
<feature type="compositionally biased region" description="Basic and acidic residues" evidence="2">
    <location>
        <begin position="323"/>
        <end position="342"/>
    </location>
</feature>
<dbReference type="Pfam" id="PF02493">
    <property type="entry name" value="MORN"/>
    <property type="match status" value="7"/>
</dbReference>
<dbReference type="PANTHER" id="PTHR43215:SF14">
    <property type="entry name" value="RADIAL SPOKE HEAD 1 HOMOLOG"/>
    <property type="match status" value="1"/>
</dbReference>
<reference evidence="3 4" key="1">
    <citation type="submission" date="2019-03" db="EMBL/GenBank/DDBJ databases">
        <title>Single cell metagenomics reveals metabolic interactions within the superorganism composed of flagellate Streblomastix strix and complex community of Bacteroidetes bacteria on its surface.</title>
        <authorList>
            <person name="Treitli S.C."/>
            <person name="Kolisko M."/>
            <person name="Husnik F."/>
            <person name="Keeling P."/>
            <person name="Hampl V."/>
        </authorList>
    </citation>
    <scope>NUCLEOTIDE SEQUENCE [LARGE SCALE GENOMIC DNA]</scope>
    <source>
        <strain evidence="3">ST1C</strain>
    </source>
</reference>
<feature type="region of interest" description="Disordered" evidence="2">
    <location>
        <begin position="255"/>
        <end position="283"/>
    </location>
</feature>
<dbReference type="PANTHER" id="PTHR43215">
    <property type="entry name" value="RADIAL SPOKE HEAD 1 HOMOLOG"/>
    <property type="match status" value="1"/>
</dbReference>
<dbReference type="AlphaFoldDB" id="A0A5J4V271"/>
<evidence type="ECO:0000256" key="1">
    <source>
        <dbReference type="ARBA" id="ARBA00022737"/>
    </source>
</evidence>
<dbReference type="EMBL" id="SNRW01010266">
    <property type="protein sequence ID" value="KAA6376808.1"/>
    <property type="molecule type" value="Genomic_DNA"/>
</dbReference>
<proteinExistence type="predicted"/>
<feature type="compositionally biased region" description="Basic and acidic residues" evidence="2">
    <location>
        <begin position="350"/>
        <end position="370"/>
    </location>
</feature>
<dbReference type="GO" id="GO:0005829">
    <property type="term" value="C:cytosol"/>
    <property type="evidence" value="ECO:0007669"/>
    <property type="project" value="TreeGrafter"/>
</dbReference>
<feature type="non-terminal residue" evidence="3">
    <location>
        <position position="385"/>
    </location>
</feature>
<gene>
    <name evidence="3" type="ORF">EZS28_027663</name>
</gene>
<dbReference type="InterPro" id="IPR003409">
    <property type="entry name" value="MORN"/>
</dbReference>
<protein>
    <submittedName>
        <fullName evidence="3">Putative MORN repeat protein</fullName>
    </submittedName>
</protein>
<evidence type="ECO:0000256" key="2">
    <source>
        <dbReference type="SAM" id="MobiDB-lite"/>
    </source>
</evidence>
<evidence type="ECO:0000313" key="4">
    <source>
        <dbReference type="Proteomes" id="UP000324800"/>
    </source>
</evidence>
<organism evidence="3 4">
    <name type="scientific">Streblomastix strix</name>
    <dbReference type="NCBI Taxonomy" id="222440"/>
    <lineage>
        <taxon>Eukaryota</taxon>
        <taxon>Metamonada</taxon>
        <taxon>Preaxostyla</taxon>
        <taxon>Oxymonadida</taxon>
        <taxon>Streblomastigidae</taxon>
        <taxon>Streblomastix</taxon>
    </lineage>
</organism>